<accession>A0A7X0RST1</accession>
<name>A0A7X0RST1_9BACL</name>
<proteinExistence type="predicted"/>
<dbReference type="EMBL" id="JACJVP010000032">
    <property type="protein sequence ID" value="MBB6673007.1"/>
    <property type="molecule type" value="Genomic_DNA"/>
</dbReference>
<evidence type="ECO:0000313" key="2">
    <source>
        <dbReference type="Proteomes" id="UP000547209"/>
    </source>
</evidence>
<protein>
    <submittedName>
        <fullName evidence="1">Phage portal protein</fullName>
    </submittedName>
</protein>
<dbReference type="Pfam" id="PF05133">
    <property type="entry name" value="SPP1_portal"/>
    <property type="match status" value="1"/>
</dbReference>
<sequence length="480" mass="53825">MITGRIGGKYNLGSSGLTVDNSRVDYAKARALYDNSEDSYKLSAGFCKPLINAKAGFMGVPAFESEDEDANEVLKDFFGENHSRMNRTHGKALSEGDCFVWLTREETDNVLYPESGARLKYTIIPNEEVISILRDPLTREPVEYVLRSTVEWLDDSGEKRKTVVDQRITRHRRTVELSGDLIPGYESFQEIQNPWGFIPIEHFRNEAAEHRIYGQSDLEPIEPFLRAYHDVMMDSLQGSKLHSTPRLKLTLKDVSSFLANNFGIANPLEFVQKGGTISLEGKEFLIFTEGEDAAFIEAQSAMGSAADALLKLLYYCIVATSETPEFVLGVHTPSAQASVSEQMPVFVRAVSRKRDSFASNWKRLARMVLAMTAAAEMKQFETYATELVWEEIDPRDEKEAADTLKALTEALDTAVRGEMLSKDSAAEFLKAYIPTMKDYDADDQTADTELRRIIQNRIVSERLADGAAGIEFLNRTNEVA</sequence>
<organism evidence="1 2">
    <name type="scientific">Cohnella nanjingensis</name>
    <dbReference type="NCBI Taxonomy" id="1387779"/>
    <lineage>
        <taxon>Bacteria</taxon>
        <taxon>Bacillati</taxon>
        <taxon>Bacillota</taxon>
        <taxon>Bacilli</taxon>
        <taxon>Bacillales</taxon>
        <taxon>Paenibacillaceae</taxon>
        <taxon>Cohnella</taxon>
    </lineage>
</organism>
<dbReference type="Proteomes" id="UP000547209">
    <property type="component" value="Unassembled WGS sequence"/>
</dbReference>
<keyword evidence="2" id="KW-1185">Reference proteome</keyword>
<gene>
    <name evidence="1" type="ORF">H7C19_20200</name>
</gene>
<dbReference type="AlphaFoldDB" id="A0A7X0RST1"/>
<reference evidence="1 2" key="1">
    <citation type="submission" date="2020-08" db="EMBL/GenBank/DDBJ databases">
        <title>Cohnella phylogeny.</title>
        <authorList>
            <person name="Dunlap C."/>
        </authorList>
    </citation>
    <scope>NUCLEOTIDE SEQUENCE [LARGE SCALE GENOMIC DNA]</scope>
    <source>
        <strain evidence="1 2">DSM 28246</strain>
    </source>
</reference>
<comment type="caution">
    <text evidence="1">The sequence shown here is derived from an EMBL/GenBank/DDBJ whole genome shotgun (WGS) entry which is preliminary data.</text>
</comment>
<evidence type="ECO:0000313" key="1">
    <source>
        <dbReference type="EMBL" id="MBB6673007.1"/>
    </source>
</evidence>
<dbReference type="InterPro" id="IPR021145">
    <property type="entry name" value="Portal_protein_SPP1_Gp6-like"/>
</dbReference>